<accession>A0A9P5YSA8</accession>
<dbReference type="AlphaFoldDB" id="A0A9P5YSA8"/>
<proteinExistence type="predicted"/>
<dbReference type="Proteomes" id="UP000807469">
    <property type="component" value="Unassembled WGS sequence"/>
</dbReference>
<sequence>MGRHTVTLEANWSAVLHEVREKGASQFAIYSTFGSKKWSTLKREMQSFEDSGFGKTPVPVNKSSHITSATRHNPFHHPSPLPFEMRDVCIRNPVPSPAAAFKKSASKRLEAVAEYIRRSYNPPPRQPDIPRKEMDSPQHVVVATASLAFPRFLIGDNLHLVTCERLIPNEKSIWLVEKRRLCQDSKKVCEREDDSSNVMFCRKLYKGARSAKQEASTDGAQICTEKTEWQAKSH</sequence>
<protein>
    <submittedName>
        <fullName evidence="1">Uncharacterized protein</fullName>
    </submittedName>
</protein>
<name>A0A9P5YSA8_9AGAR</name>
<organism evidence="1 2">
    <name type="scientific">Pholiota conissans</name>
    <dbReference type="NCBI Taxonomy" id="109636"/>
    <lineage>
        <taxon>Eukaryota</taxon>
        <taxon>Fungi</taxon>
        <taxon>Dikarya</taxon>
        <taxon>Basidiomycota</taxon>
        <taxon>Agaricomycotina</taxon>
        <taxon>Agaricomycetes</taxon>
        <taxon>Agaricomycetidae</taxon>
        <taxon>Agaricales</taxon>
        <taxon>Agaricineae</taxon>
        <taxon>Strophariaceae</taxon>
        <taxon>Pholiota</taxon>
    </lineage>
</organism>
<gene>
    <name evidence="1" type="ORF">BDN70DRAFT_924307</name>
</gene>
<reference evidence="1" key="1">
    <citation type="submission" date="2020-11" db="EMBL/GenBank/DDBJ databases">
        <authorList>
            <consortium name="DOE Joint Genome Institute"/>
            <person name="Ahrendt S."/>
            <person name="Riley R."/>
            <person name="Andreopoulos W."/>
            <person name="Labutti K."/>
            <person name="Pangilinan J."/>
            <person name="Ruiz-Duenas F.J."/>
            <person name="Barrasa J.M."/>
            <person name="Sanchez-Garcia M."/>
            <person name="Camarero S."/>
            <person name="Miyauchi S."/>
            <person name="Serrano A."/>
            <person name="Linde D."/>
            <person name="Babiker R."/>
            <person name="Drula E."/>
            <person name="Ayuso-Fernandez I."/>
            <person name="Pacheco R."/>
            <person name="Padilla G."/>
            <person name="Ferreira P."/>
            <person name="Barriuso J."/>
            <person name="Kellner H."/>
            <person name="Castanera R."/>
            <person name="Alfaro M."/>
            <person name="Ramirez L."/>
            <person name="Pisabarro A.G."/>
            <person name="Kuo A."/>
            <person name="Tritt A."/>
            <person name="Lipzen A."/>
            <person name="He G."/>
            <person name="Yan M."/>
            <person name="Ng V."/>
            <person name="Cullen D."/>
            <person name="Martin F."/>
            <person name="Rosso M.-N."/>
            <person name="Henrissat B."/>
            <person name="Hibbett D."/>
            <person name="Martinez A.T."/>
            <person name="Grigoriev I.V."/>
        </authorList>
    </citation>
    <scope>NUCLEOTIDE SEQUENCE</scope>
    <source>
        <strain evidence="1">CIRM-BRFM 674</strain>
    </source>
</reference>
<evidence type="ECO:0000313" key="2">
    <source>
        <dbReference type="Proteomes" id="UP000807469"/>
    </source>
</evidence>
<keyword evidence="2" id="KW-1185">Reference proteome</keyword>
<dbReference type="EMBL" id="MU155354">
    <property type="protein sequence ID" value="KAF9474948.1"/>
    <property type="molecule type" value="Genomic_DNA"/>
</dbReference>
<comment type="caution">
    <text evidence="1">The sequence shown here is derived from an EMBL/GenBank/DDBJ whole genome shotgun (WGS) entry which is preliminary data.</text>
</comment>
<evidence type="ECO:0000313" key="1">
    <source>
        <dbReference type="EMBL" id="KAF9474948.1"/>
    </source>
</evidence>